<dbReference type="Proteomes" id="UP000281468">
    <property type="component" value="Unassembled WGS sequence"/>
</dbReference>
<proteinExistence type="inferred from homology"/>
<protein>
    <recommendedName>
        <fullName evidence="2">Thiamine-binding protein domain-containing protein</fullName>
    </recommendedName>
</protein>
<dbReference type="Pfam" id="PF01910">
    <property type="entry name" value="Thiamine_BP"/>
    <property type="match status" value="1"/>
</dbReference>
<dbReference type="InterPro" id="IPR051614">
    <property type="entry name" value="UPF0045_domain"/>
</dbReference>
<sequence>MSNKASTTLLAECVADFCIVPVSVEKAMPVNVCLTKQIGTVSLSIAPYVEKIKQQLQQGGLQYSVYETRTRLQGSWLEVMNAIGEAYALLYDGGIQRIHTDVRIASR</sequence>
<evidence type="ECO:0000313" key="3">
    <source>
        <dbReference type="EMBL" id="RMY84811.1"/>
    </source>
</evidence>
<dbReference type="GO" id="GO:0005829">
    <property type="term" value="C:cytosol"/>
    <property type="evidence" value="ECO:0007669"/>
    <property type="project" value="TreeGrafter"/>
</dbReference>
<dbReference type="SUPFAM" id="SSF89957">
    <property type="entry name" value="MTH1187/YkoF-like"/>
    <property type="match status" value="1"/>
</dbReference>
<dbReference type="PANTHER" id="PTHR33777">
    <property type="entry name" value="UPF0045 PROTEIN ECM15"/>
    <property type="match status" value="1"/>
</dbReference>
<dbReference type="EMBL" id="QWIQ01000487">
    <property type="protein sequence ID" value="RMY84811.1"/>
    <property type="molecule type" value="Genomic_DNA"/>
</dbReference>
<reference evidence="3 4" key="1">
    <citation type="journal article" date="2018" name="BMC Genomics">
        <title>Genomic evidence for intraspecific hybridization in a clonal and extremely halotolerant yeast.</title>
        <authorList>
            <person name="Gostincar C."/>
            <person name="Stajich J.E."/>
            <person name="Zupancic J."/>
            <person name="Zalar P."/>
            <person name="Gunde-Cimerman N."/>
        </authorList>
    </citation>
    <scope>NUCLEOTIDE SEQUENCE [LARGE SCALE GENOMIC DNA]</scope>
    <source>
        <strain evidence="3 4">EXF-171</strain>
    </source>
</reference>
<evidence type="ECO:0000259" key="2">
    <source>
        <dbReference type="Pfam" id="PF01910"/>
    </source>
</evidence>
<dbReference type="PANTHER" id="PTHR33777:SF1">
    <property type="entry name" value="UPF0045 PROTEIN ECM15"/>
    <property type="match status" value="1"/>
</dbReference>
<dbReference type="AlphaFoldDB" id="A0A3M7F8I2"/>
<feature type="domain" description="Thiamine-binding protein" evidence="2">
    <location>
        <begin position="38"/>
        <end position="107"/>
    </location>
</feature>
<dbReference type="Gene3D" id="3.30.70.930">
    <property type="match status" value="1"/>
</dbReference>
<organism evidence="3 4">
    <name type="scientific">Hortaea werneckii</name>
    <name type="common">Black yeast</name>
    <name type="synonym">Cladosporium werneckii</name>
    <dbReference type="NCBI Taxonomy" id="91943"/>
    <lineage>
        <taxon>Eukaryota</taxon>
        <taxon>Fungi</taxon>
        <taxon>Dikarya</taxon>
        <taxon>Ascomycota</taxon>
        <taxon>Pezizomycotina</taxon>
        <taxon>Dothideomycetes</taxon>
        <taxon>Dothideomycetidae</taxon>
        <taxon>Mycosphaerellales</taxon>
        <taxon>Teratosphaeriaceae</taxon>
        <taxon>Hortaea</taxon>
    </lineage>
</organism>
<evidence type="ECO:0000256" key="1">
    <source>
        <dbReference type="ARBA" id="ARBA00010272"/>
    </source>
</evidence>
<gene>
    <name evidence="3" type="ORF">D0862_11324</name>
</gene>
<name>A0A3M7F8I2_HORWE</name>
<evidence type="ECO:0000313" key="4">
    <source>
        <dbReference type="Proteomes" id="UP000281468"/>
    </source>
</evidence>
<dbReference type="InterPro" id="IPR029756">
    <property type="entry name" value="MTH1187/YkoF-like"/>
</dbReference>
<dbReference type="InterPro" id="IPR002767">
    <property type="entry name" value="Thiamine_BP"/>
</dbReference>
<accession>A0A3M7F8I2</accession>
<comment type="similarity">
    <text evidence="1">Belongs to the UPF0045 family.</text>
</comment>
<comment type="caution">
    <text evidence="3">The sequence shown here is derived from an EMBL/GenBank/DDBJ whole genome shotgun (WGS) entry which is preliminary data.</text>
</comment>